<dbReference type="SUPFAM" id="SSF88697">
    <property type="entry name" value="PUA domain-like"/>
    <property type="match status" value="1"/>
</dbReference>
<dbReference type="EMBL" id="LR026963">
    <property type="protein sequence ID" value="VBB68750.1"/>
    <property type="molecule type" value="Genomic_DNA"/>
</dbReference>
<dbReference type="AlphaFoldDB" id="A0A484H5V3"/>
<sequence>MSLWDLHRSMSMAEHGCAGCIVSFNETEDDRLLITLLGLCLFRIQREFTVAKGGDRQGDYDPFHADMEEEEPVRASVVNHRRLLACLRPQHAERARESFQFCSSFSQRLPCYGRLRIGKNKPSWKCSLLRRVVRIALIEMSLQGRGGLA</sequence>
<reference evidence="1" key="1">
    <citation type="submission" date="2018-10" db="EMBL/GenBank/DDBJ databases">
        <authorList>
            <person name="Gruber-Vodicka H."/>
            <person name="Jaeckle O."/>
        </authorList>
    </citation>
    <scope>NUCLEOTIDE SEQUENCE</scope>
</reference>
<organism evidence="1">
    <name type="scientific">invertebrate metagenome</name>
    <dbReference type="NCBI Taxonomy" id="1711999"/>
    <lineage>
        <taxon>unclassified sequences</taxon>
        <taxon>metagenomes</taxon>
        <taxon>organismal metagenomes</taxon>
    </lineage>
</organism>
<dbReference type="InterPro" id="IPR015947">
    <property type="entry name" value="PUA-like_sf"/>
</dbReference>
<gene>
    <name evidence="1" type="ORF">RIEGSTA812A_PEG_223</name>
</gene>
<accession>A0A484H5V3</accession>
<protein>
    <submittedName>
        <fullName evidence="1">Uncharacterized protein</fullName>
    </submittedName>
</protein>
<name>A0A484H5V3_9ZZZZ</name>
<proteinExistence type="predicted"/>
<evidence type="ECO:0000313" key="1">
    <source>
        <dbReference type="EMBL" id="VBB68750.1"/>
    </source>
</evidence>